<comment type="subcellular location">
    <subcellularLocation>
        <location evidence="1 8">Cell membrane</location>
        <topology evidence="1 8">Multi-pass membrane protein</topology>
    </subcellularLocation>
</comment>
<sequence>MGRRFDIHYLWQFIPKLLGYLEITLFIVAASMLLGFLVGFLIALPRMYNVPILRTVSRVYVSFFRGTPILIQLFLIYYGLPELLKGVGVDVSKLPVLVFVILTYGLHTGAFISETIRAGVGAVDRGQTEAALAIGMTGYQSFLRIVLPQAVAVSMPVVANLVIANLKDTSLAFSLGVMEMTGKSQTLGQATQHFIEVYIALSAIYFAVSMVLESLFKLAERRLLRHEARQSNSWGEPSKPAFLSRWWDSAGGLVQRFPGYRQPIGEEGPALAGAAPSLDEYGIPLGKSDRLRNERIPLSEGGEGR</sequence>
<evidence type="ECO:0000313" key="10">
    <source>
        <dbReference type="EMBL" id="EFM11288.1"/>
    </source>
</evidence>
<dbReference type="GO" id="GO:0043190">
    <property type="term" value="C:ATP-binding cassette (ABC) transporter complex"/>
    <property type="evidence" value="ECO:0007669"/>
    <property type="project" value="InterPro"/>
</dbReference>
<keyword evidence="2 8" id="KW-0813">Transport</keyword>
<feature type="transmembrane region" description="Helical" evidence="8">
    <location>
        <begin position="197"/>
        <end position="216"/>
    </location>
</feature>
<dbReference type="eggNOG" id="COG0765">
    <property type="taxonomic scope" value="Bacteria"/>
</dbReference>
<evidence type="ECO:0000256" key="5">
    <source>
        <dbReference type="ARBA" id="ARBA00022970"/>
    </source>
</evidence>
<dbReference type="STRING" id="717606.PaecuDRAFT_1734"/>
<keyword evidence="7 8" id="KW-0472">Membrane</keyword>
<evidence type="ECO:0000256" key="6">
    <source>
        <dbReference type="ARBA" id="ARBA00022989"/>
    </source>
</evidence>
<evidence type="ECO:0000256" key="8">
    <source>
        <dbReference type="RuleBase" id="RU363032"/>
    </source>
</evidence>
<keyword evidence="5" id="KW-0029">Amino-acid transport</keyword>
<dbReference type="CDD" id="cd06261">
    <property type="entry name" value="TM_PBP2"/>
    <property type="match status" value="1"/>
</dbReference>
<evidence type="ECO:0000313" key="11">
    <source>
        <dbReference type="Proteomes" id="UP000005387"/>
    </source>
</evidence>
<comment type="similarity">
    <text evidence="8">Belongs to the binding-protein-dependent transport system permease family.</text>
</comment>
<feature type="domain" description="ABC transmembrane type-1" evidence="9">
    <location>
        <begin position="21"/>
        <end position="216"/>
    </location>
</feature>
<accession>E0I7Y3</accession>
<evidence type="ECO:0000256" key="2">
    <source>
        <dbReference type="ARBA" id="ARBA00022448"/>
    </source>
</evidence>
<dbReference type="InterPro" id="IPR000515">
    <property type="entry name" value="MetI-like"/>
</dbReference>
<evidence type="ECO:0000256" key="7">
    <source>
        <dbReference type="ARBA" id="ARBA00023136"/>
    </source>
</evidence>
<dbReference type="OrthoDB" id="9805999at2"/>
<dbReference type="Pfam" id="PF00528">
    <property type="entry name" value="BPD_transp_1"/>
    <property type="match status" value="1"/>
</dbReference>
<dbReference type="InterPro" id="IPR035906">
    <property type="entry name" value="MetI-like_sf"/>
</dbReference>
<dbReference type="Proteomes" id="UP000005387">
    <property type="component" value="Unassembled WGS sequence"/>
</dbReference>
<dbReference type="EMBL" id="AEDD01000004">
    <property type="protein sequence ID" value="EFM11288.1"/>
    <property type="molecule type" value="Genomic_DNA"/>
</dbReference>
<dbReference type="InterPro" id="IPR010065">
    <property type="entry name" value="AA_ABC_transptr_permease_3TM"/>
</dbReference>
<feature type="transmembrane region" description="Helical" evidence="8">
    <location>
        <begin position="56"/>
        <end position="80"/>
    </location>
</feature>
<dbReference type="PANTHER" id="PTHR30614:SF45">
    <property type="entry name" value="L-CYSTINE TRANSPORT SYSTEM PERMEASE PROTEIN TCYL"/>
    <property type="match status" value="1"/>
</dbReference>
<dbReference type="PROSITE" id="PS50928">
    <property type="entry name" value="ABC_TM1"/>
    <property type="match status" value="1"/>
</dbReference>
<keyword evidence="11" id="KW-1185">Reference proteome</keyword>
<feature type="transmembrane region" description="Helical" evidence="8">
    <location>
        <begin position="142"/>
        <end position="163"/>
    </location>
</feature>
<reference evidence="10 11" key="1">
    <citation type="submission" date="2010-07" db="EMBL/GenBank/DDBJ databases">
        <title>The draft genome of Paenibacillus curdlanolyticus YK9.</title>
        <authorList>
            <consortium name="US DOE Joint Genome Institute (JGI-PGF)"/>
            <person name="Lucas S."/>
            <person name="Copeland A."/>
            <person name="Lapidus A."/>
            <person name="Cheng J.-F."/>
            <person name="Bruce D."/>
            <person name="Goodwin L."/>
            <person name="Pitluck S."/>
            <person name="Land M.L."/>
            <person name="Hauser L."/>
            <person name="Chang Y.-J."/>
            <person name="Jeffries C."/>
            <person name="Anderson I.J."/>
            <person name="Johnson E."/>
            <person name="Loganathan U."/>
            <person name="Mulhopadhyay B."/>
            <person name="Kyrpides N."/>
            <person name="Woyke T.J."/>
        </authorList>
    </citation>
    <scope>NUCLEOTIDE SEQUENCE [LARGE SCALE GENOMIC DNA]</scope>
    <source>
        <strain evidence="10 11">YK9</strain>
    </source>
</reference>
<evidence type="ECO:0000256" key="3">
    <source>
        <dbReference type="ARBA" id="ARBA00022475"/>
    </source>
</evidence>
<name>E0I7Y3_9BACL</name>
<protein>
    <submittedName>
        <fullName evidence="10">Polar amino acid ABC transporter, inner membrane subunit</fullName>
    </submittedName>
</protein>
<dbReference type="RefSeq" id="WP_006037745.1">
    <property type="nucleotide sequence ID" value="NZ_AEDD01000004.1"/>
</dbReference>
<evidence type="ECO:0000259" key="9">
    <source>
        <dbReference type="PROSITE" id="PS50928"/>
    </source>
</evidence>
<dbReference type="PANTHER" id="PTHR30614">
    <property type="entry name" value="MEMBRANE COMPONENT OF AMINO ACID ABC TRANSPORTER"/>
    <property type="match status" value="1"/>
</dbReference>
<evidence type="ECO:0000256" key="1">
    <source>
        <dbReference type="ARBA" id="ARBA00004651"/>
    </source>
</evidence>
<dbReference type="Gene3D" id="1.10.3720.10">
    <property type="entry name" value="MetI-like"/>
    <property type="match status" value="1"/>
</dbReference>
<feature type="transmembrane region" description="Helical" evidence="8">
    <location>
        <begin position="20"/>
        <end position="44"/>
    </location>
</feature>
<organism evidence="10 11">
    <name type="scientific">Paenibacillus curdlanolyticus YK9</name>
    <dbReference type="NCBI Taxonomy" id="717606"/>
    <lineage>
        <taxon>Bacteria</taxon>
        <taxon>Bacillati</taxon>
        <taxon>Bacillota</taxon>
        <taxon>Bacilli</taxon>
        <taxon>Bacillales</taxon>
        <taxon>Paenibacillaceae</taxon>
        <taxon>Paenibacillus</taxon>
    </lineage>
</organism>
<dbReference type="GO" id="GO:0006865">
    <property type="term" value="P:amino acid transport"/>
    <property type="evidence" value="ECO:0007669"/>
    <property type="project" value="UniProtKB-KW"/>
</dbReference>
<gene>
    <name evidence="10" type="ORF">PaecuDRAFT_1734</name>
</gene>
<proteinExistence type="inferred from homology"/>
<keyword evidence="3" id="KW-1003">Cell membrane</keyword>
<feature type="transmembrane region" description="Helical" evidence="8">
    <location>
        <begin position="92"/>
        <end position="112"/>
    </location>
</feature>
<keyword evidence="6 8" id="KW-1133">Transmembrane helix</keyword>
<dbReference type="SUPFAM" id="SSF161098">
    <property type="entry name" value="MetI-like"/>
    <property type="match status" value="1"/>
</dbReference>
<keyword evidence="4 8" id="KW-0812">Transmembrane</keyword>
<dbReference type="AlphaFoldDB" id="E0I7Y3"/>
<dbReference type="NCBIfam" id="TIGR01726">
    <property type="entry name" value="HEQRo_perm_3TM"/>
    <property type="match status" value="1"/>
</dbReference>
<evidence type="ECO:0000256" key="4">
    <source>
        <dbReference type="ARBA" id="ARBA00022692"/>
    </source>
</evidence>
<dbReference type="InterPro" id="IPR043429">
    <property type="entry name" value="ArtM/GltK/GlnP/TcyL/YhdX-like"/>
</dbReference>
<dbReference type="GO" id="GO:0022857">
    <property type="term" value="F:transmembrane transporter activity"/>
    <property type="evidence" value="ECO:0007669"/>
    <property type="project" value="InterPro"/>
</dbReference>
<dbReference type="FunFam" id="1.10.3720.10:FF:000006">
    <property type="entry name" value="Glutamate/aspartate ABC transporter, permease protein GltK"/>
    <property type="match status" value="1"/>
</dbReference>